<sequence length="256" mass="28415">MQLTWLDNNSWLMEISGKKILLDPWLVGSLVFGNLEWLFKGTKSKNYDIGQSIDLIVLSQGLDDHAHIPTLKELDHNIPVVASPNAAKVVEELGYTDIHTLSHGETYTLEETLAIKALPGSLIGPQLVENAYIITDLKEKQKLYYEPHGNHCAELSEEGNVDIILTPVLGVSILHLLPVLQGQQTTLKLCQTLKPKFVLPTADAKETEYKGVLASILRQEGTIDEFRQQLQDNGLTTEVMTPNPGEVIDFSPQLVN</sequence>
<dbReference type="GeneID" id="88766965"/>
<dbReference type="Pfam" id="PF13483">
    <property type="entry name" value="Lactamase_B_3"/>
    <property type="match status" value="1"/>
</dbReference>
<reference evidence="1" key="3">
    <citation type="submission" date="2016-12" db="EMBL/GenBank/DDBJ databases">
        <title>Annotation of the draft genome assembly of Crocosphaera watsonii WH 8501.</title>
        <authorList>
            <consortium name="US DOE Joint Genome Institute (JGI-ORNL)"/>
            <person name="Larimer F."/>
            <person name="Land M."/>
        </authorList>
    </citation>
    <scope>NUCLEOTIDE SEQUENCE</scope>
    <source>
        <strain evidence="1">WH 8501</strain>
    </source>
</reference>
<reference evidence="1" key="1">
    <citation type="submission" date="2004-02" db="EMBL/GenBank/DDBJ databases">
        <authorList>
            <consortium name="DOE Joint Genome Institute"/>
        </authorList>
    </citation>
    <scope>NUCLEOTIDE SEQUENCE [LARGE SCALE GENOMIC DNA]</scope>
    <source>
        <strain evidence="1">WH 8501</strain>
    </source>
</reference>
<dbReference type="OrthoDB" id="507726at2"/>
<name>Q4C1J5_CROWT</name>
<keyword evidence="2" id="KW-1185">Reference proteome</keyword>
<dbReference type="KEGG" id="cwa:CwatDRAFT_3193"/>
<accession>Q4C1J5</accession>
<protein>
    <submittedName>
        <fullName evidence="1">Similar to Zn-dependent hydrolases of the beta-lactamase fold</fullName>
    </submittedName>
</protein>
<dbReference type="SUPFAM" id="SSF56281">
    <property type="entry name" value="Metallo-hydrolase/oxidoreductase"/>
    <property type="match status" value="1"/>
</dbReference>
<dbReference type="PANTHER" id="PTHR36142:SF2">
    <property type="entry name" value="METALLO-HYDROLASE_OXIDOREDUCTASE SUPERFAMILY PROTEIN"/>
    <property type="match status" value="1"/>
</dbReference>
<evidence type="ECO:0000313" key="2">
    <source>
        <dbReference type="Proteomes" id="UP000003922"/>
    </source>
</evidence>
<evidence type="ECO:0000313" key="1">
    <source>
        <dbReference type="EMBL" id="EAM50024.1"/>
    </source>
</evidence>
<dbReference type="PANTHER" id="PTHR36142">
    <property type="entry name" value="METALLO-HYDROLASE/OXIDOREDUCTASE SUPERFAMILY PROTEIN"/>
    <property type="match status" value="1"/>
</dbReference>
<dbReference type="RefSeq" id="WP_007306285.1">
    <property type="nucleotide sequence ID" value="NZ_AADV02000042.1"/>
</dbReference>
<dbReference type="EMBL" id="AADV02000042">
    <property type="protein sequence ID" value="EAM50024.1"/>
    <property type="molecule type" value="Genomic_DNA"/>
</dbReference>
<comment type="caution">
    <text evidence="1">The sequence shown here is derived from an EMBL/GenBank/DDBJ whole genome shotgun (WGS) entry which is preliminary data.</text>
</comment>
<dbReference type="GO" id="GO:0016787">
    <property type="term" value="F:hydrolase activity"/>
    <property type="evidence" value="ECO:0007669"/>
    <property type="project" value="UniProtKB-KW"/>
</dbReference>
<gene>
    <name evidence="1" type="ORF">CwatDRAFT_3193</name>
</gene>
<dbReference type="Proteomes" id="UP000003922">
    <property type="component" value="Unassembled WGS sequence"/>
</dbReference>
<keyword evidence="1" id="KW-0378">Hydrolase</keyword>
<dbReference type="Gene3D" id="3.60.15.10">
    <property type="entry name" value="Ribonuclease Z/Hydroxyacylglutathione hydrolase-like"/>
    <property type="match status" value="1"/>
</dbReference>
<proteinExistence type="predicted"/>
<dbReference type="InterPro" id="IPR036866">
    <property type="entry name" value="RibonucZ/Hydroxyglut_hydro"/>
</dbReference>
<organism evidence="1 2">
    <name type="scientific">Crocosphaera watsonii WH 8501</name>
    <dbReference type="NCBI Taxonomy" id="165597"/>
    <lineage>
        <taxon>Bacteria</taxon>
        <taxon>Bacillati</taxon>
        <taxon>Cyanobacteriota</taxon>
        <taxon>Cyanophyceae</taxon>
        <taxon>Oscillatoriophycideae</taxon>
        <taxon>Chroococcales</taxon>
        <taxon>Aphanothecaceae</taxon>
        <taxon>Crocosphaera</taxon>
    </lineage>
</organism>
<reference evidence="1" key="2">
    <citation type="submission" date="2005-06" db="EMBL/GenBank/DDBJ databases">
        <title>Sequencing of the draft genome and assembly of Crocosphaera watsonii WH 8501.</title>
        <authorList>
            <consortium name="US DOE Joint Genome Institute (JGI-PGF)"/>
            <person name="Copeland A."/>
            <person name="Lucas S."/>
            <person name="Lapidus A."/>
            <person name="Barry K."/>
            <person name="Detter C."/>
            <person name="Glavina T."/>
            <person name="Hammon N."/>
            <person name="Israni S."/>
            <person name="Pitluck S."/>
            <person name="Richardson P."/>
        </authorList>
    </citation>
    <scope>NUCLEOTIDE SEQUENCE [LARGE SCALE GENOMIC DNA]</scope>
    <source>
        <strain evidence="1">WH 8501</strain>
    </source>
</reference>
<dbReference type="AlphaFoldDB" id="Q4C1J5"/>